<dbReference type="RefSeq" id="WP_377771485.1">
    <property type="nucleotide sequence ID" value="NZ_JBHUHO010000029.1"/>
</dbReference>
<dbReference type="EMBL" id="JBHUHO010000029">
    <property type="protein sequence ID" value="MFD2115871.1"/>
    <property type="molecule type" value="Genomic_DNA"/>
</dbReference>
<evidence type="ECO:0008006" key="4">
    <source>
        <dbReference type="Google" id="ProtNLM"/>
    </source>
</evidence>
<dbReference type="Proteomes" id="UP001597362">
    <property type="component" value="Unassembled WGS sequence"/>
</dbReference>
<keyword evidence="3" id="KW-1185">Reference proteome</keyword>
<proteinExistence type="predicted"/>
<comment type="caution">
    <text evidence="2">The sequence shown here is derived from an EMBL/GenBank/DDBJ whole genome shotgun (WGS) entry which is preliminary data.</text>
</comment>
<reference evidence="3" key="1">
    <citation type="journal article" date="2019" name="Int. J. Syst. Evol. Microbiol.">
        <title>The Global Catalogue of Microorganisms (GCM) 10K type strain sequencing project: providing services to taxonomists for standard genome sequencing and annotation.</title>
        <authorList>
            <consortium name="The Broad Institute Genomics Platform"/>
            <consortium name="The Broad Institute Genome Sequencing Center for Infectious Disease"/>
            <person name="Wu L."/>
            <person name="Ma J."/>
        </authorList>
    </citation>
    <scope>NUCLEOTIDE SEQUENCE [LARGE SCALE GENOMIC DNA]</scope>
    <source>
        <strain evidence="3">GH52</strain>
    </source>
</reference>
<sequence length="184" mass="22020">MDEILRMKRVLQAHIHTIINEKKDTKQVMNKIIAALQRQANISQSQLSAQTVNERRLKLSLVECRSELLKYERYKQLATEANDRYKLEQIMTQQKKTEQREKKLQEEYELFRIQYEPLMEWNQLLLTDVEHLQQKAISLQTDITETAIFESLVSMTEGSEVMKRWEQQVLEVQDRLIAEQELRN</sequence>
<protein>
    <recommendedName>
        <fullName evidence="4">PspA/IM30 family protein</fullName>
    </recommendedName>
</protein>
<evidence type="ECO:0000256" key="1">
    <source>
        <dbReference type="SAM" id="Coils"/>
    </source>
</evidence>
<name>A0ABW4YJP2_9BACL</name>
<feature type="coiled-coil region" evidence="1">
    <location>
        <begin position="87"/>
        <end position="114"/>
    </location>
</feature>
<keyword evidence="1" id="KW-0175">Coiled coil</keyword>
<accession>A0ABW4YJP2</accession>
<evidence type="ECO:0000313" key="3">
    <source>
        <dbReference type="Proteomes" id="UP001597362"/>
    </source>
</evidence>
<evidence type="ECO:0000313" key="2">
    <source>
        <dbReference type="EMBL" id="MFD2115871.1"/>
    </source>
</evidence>
<gene>
    <name evidence="2" type="ORF">ACFSJH_09070</name>
</gene>
<organism evidence="2 3">
    <name type="scientific">Paenibacillus yanchengensis</name>
    <dbReference type="NCBI Taxonomy" id="2035833"/>
    <lineage>
        <taxon>Bacteria</taxon>
        <taxon>Bacillati</taxon>
        <taxon>Bacillota</taxon>
        <taxon>Bacilli</taxon>
        <taxon>Bacillales</taxon>
        <taxon>Paenibacillaceae</taxon>
        <taxon>Paenibacillus</taxon>
    </lineage>
</organism>